<dbReference type="InterPro" id="IPR024078">
    <property type="entry name" value="LmbE-like_dom_sf"/>
</dbReference>
<evidence type="ECO:0000313" key="2">
    <source>
        <dbReference type="EMBL" id="KUH38377.1"/>
    </source>
</evidence>
<comment type="caution">
    <text evidence="2">The sequence shown here is derived from an EMBL/GenBank/DDBJ whole genome shotgun (WGS) entry which is preliminary data.</text>
</comment>
<dbReference type="STRING" id="936756.ATE80_12985"/>
<sequence length="246" mass="26885">MSDPVPLTATGRPMIVYTPHQDDETLWGGIVIAHHVLAGRQVHLVLGSDGATSRMRHALNGEADNGWWLSYHYPEREGIPAPLSEQQFAEARDRELLQAARQLGVPRDRVHLRVAERGPALTVADAERLILAYEAQYPGAGHWTTHWTDPDATHAALGTALRNLRLAGHVTDARWLVRRSQITTVAGAVRYDAGTYTATATDMARAAARCYAAWCPPESYAIGAHSVPADVQAVIDGHPNYIVKNP</sequence>
<evidence type="ECO:0008006" key="4">
    <source>
        <dbReference type="Google" id="ProtNLM"/>
    </source>
</evidence>
<dbReference type="AlphaFoldDB" id="A0A117IWM1"/>
<name>A0A117IWM1_9ACTN</name>
<dbReference type="InterPro" id="IPR003737">
    <property type="entry name" value="GlcNAc_PI_deacetylase-related"/>
</dbReference>
<dbReference type="EMBL" id="LNSV01000027">
    <property type="protein sequence ID" value="KUH38377.1"/>
    <property type="molecule type" value="Genomic_DNA"/>
</dbReference>
<gene>
    <name evidence="2" type="ORF">ATE80_12985</name>
</gene>
<reference evidence="2 3" key="1">
    <citation type="submission" date="2015-11" db="EMBL/GenBank/DDBJ databases">
        <title>Genome-wide analysis reveals the secondary metabolome in Streptomyces kanasensis ZX01.</title>
        <authorList>
            <person name="Zhang G."/>
            <person name="Han L."/>
            <person name="Feng J."/>
            <person name="Zhang X."/>
        </authorList>
    </citation>
    <scope>NUCLEOTIDE SEQUENCE [LARGE SCALE GENOMIC DNA]</scope>
    <source>
        <strain evidence="2 3">ZX01</strain>
    </source>
</reference>
<dbReference type="Pfam" id="PF02585">
    <property type="entry name" value="PIG-L"/>
    <property type="match status" value="1"/>
</dbReference>
<proteinExistence type="predicted"/>
<dbReference type="OrthoDB" id="1754135at2"/>
<keyword evidence="3" id="KW-1185">Reference proteome</keyword>
<evidence type="ECO:0000313" key="3">
    <source>
        <dbReference type="Proteomes" id="UP000054011"/>
    </source>
</evidence>
<keyword evidence="1" id="KW-0862">Zinc</keyword>
<dbReference type="RefSeq" id="WP_058942354.1">
    <property type="nucleotide sequence ID" value="NZ_LNSV01000027.1"/>
</dbReference>
<evidence type="ECO:0000256" key="1">
    <source>
        <dbReference type="ARBA" id="ARBA00022833"/>
    </source>
</evidence>
<protein>
    <recommendedName>
        <fullName evidence="4">GlcNAc-PI de-N-acetylase</fullName>
    </recommendedName>
</protein>
<accession>A0A117IWM1</accession>
<dbReference type="SUPFAM" id="SSF102588">
    <property type="entry name" value="LmbE-like"/>
    <property type="match status" value="1"/>
</dbReference>
<dbReference type="GO" id="GO:0016137">
    <property type="term" value="P:glycoside metabolic process"/>
    <property type="evidence" value="ECO:0007669"/>
    <property type="project" value="UniProtKB-ARBA"/>
</dbReference>
<dbReference type="Proteomes" id="UP000054011">
    <property type="component" value="Unassembled WGS sequence"/>
</dbReference>
<dbReference type="Gene3D" id="3.40.50.10320">
    <property type="entry name" value="LmbE-like"/>
    <property type="match status" value="1"/>
</dbReference>
<organism evidence="2 3">
    <name type="scientific">Streptomyces kanasensis</name>
    <dbReference type="NCBI Taxonomy" id="936756"/>
    <lineage>
        <taxon>Bacteria</taxon>
        <taxon>Bacillati</taxon>
        <taxon>Actinomycetota</taxon>
        <taxon>Actinomycetes</taxon>
        <taxon>Kitasatosporales</taxon>
        <taxon>Streptomycetaceae</taxon>
        <taxon>Streptomyces</taxon>
    </lineage>
</organism>